<evidence type="ECO:0000313" key="7">
    <source>
        <dbReference type="EMBL" id="EEG49745.1"/>
    </source>
</evidence>
<reference evidence="7 8" key="1">
    <citation type="submission" date="2009-01" db="EMBL/GenBank/DDBJ databases">
        <authorList>
            <person name="Fulton L."/>
            <person name="Clifton S."/>
            <person name="Fulton B."/>
            <person name="Xu J."/>
            <person name="Minx P."/>
            <person name="Pepin K.H."/>
            <person name="Johnson M."/>
            <person name="Bhonagiri V."/>
            <person name="Nash W.E."/>
            <person name="Mardis E.R."/>
            <person name="Wilson R.K."/>
        </authorList>
    </citation>
    <scope>NUCLEOTIDE SEQUENCE [LARGE SCALE GENOMIC DNA]</scope>
    <source>
        <strain evidence="8">DSM 10507 / JCM 14656 / S5a33</strain>
    </source>
</reference>
<feature type="transmembrane region" description="Helical" evidence="6">
    <location>
        <begin position="161"/>
        <end position="178"/>
    </location>
</feature>
<feature type="transmembrane region" description="Helical" evidence="6">
    <location>
        <begin position="262"/>
        <end position="283"/>
    </location>
</feature>
<reference evidence="7 8" key="2">
    <citation type="submission" date="2009-02" db="EMBL/GenBank/DDBJ databases">
        <title>Draft genome sequence of Blautia hydrogenotrophica DSM 10507 (Ruminococcus hydrogenotrophicus DSM 10507).</title>
        <authorList>
            <person name="Sudarsanam P."/>
            <person name="Ley R."/>
            <person name="Guruge J."/>
            <person name="Turnbaugh P.J."/>
            <person name="Mahowald M."/>
            <person name="Liep D."/>
            <person name="Gordon J."/>
        </authorList>
    </citation>
    <scope>NUCLEOTIDE SEQUENCE [LARGE SCALE GENOMIC DNA]</scope>
    <source>
        <strain evidence="8">DSM 10507 / JCM 14656 / S5a33</strain>
    </source>
</reference>
<comment type="similarity">
    <text evidence="2">Belongs to the multi antimicrobial extrusion (MATE) (TC 2.A.66.1) family.</text>
</comment>
<gene>
    <name evidence="7" type="ORF">RUMHYD_01335</name>
</gene>
<feature type="transmembrane region" description="Helical" evidence="6">
    <location>
        <begin position="85"/>
        <end position="107"/>
    </location>
</feature>
<comment type="caution">
    <text evidence="7">The sequence shown here is derived from an EMBL/GenBank/DDBJ whole genome shotgun (WGS) entry which is preliminary data.</text>
</comment>
<feature type="transmembrane region" description="Helical" evidence="6">
    <location>
        <begin position="304"/>
        <end position="326"/>
    </location>
</feature>
<dbReference type="EMBL" id="ACBZ01000066">
    <property type="protein sequence ID" value="EEG49745.1"/>
    <property type="molecule type" value="Genomic_DNA"/>
</dbReference>
<evidence type="ECO:0000313" key="8">
    <source>
        <dbReference type="Proteomes" id="UP000003100"/>
    </source>
</evidence>
<evidence type="ECO:0000256" key="4">
    <source>
        <dbReference type="ARBA" id="ARBA00022448"/>
    </source>
</evidence>
<name>C0CKG5_BLAHS</name>
<dbReference type="HOGENOM" id="CLU_012893_0_2_9"/>
<dbReference type="PROSITE" id="PS51257">
    <property type="entry name" value="PROKAR_LIPOPROTEIN"/>
    <property type="match status" value="1"/>
</dbReference>
<keyword evidence="6" id="KW-0472">Membrane</keyword>
<protein>
    <recommendedName>
        <fullName evidence="3">Probable multidrug resistance protein NorM</fullName>
    </recommendedName>
    <alternativeName>
        <fullName evidence="5">Multidrug-efflux transporter</fullName>
    </alternativeName>
</protein>
<feature type="transmembrane region" description="Helical" evidence="6">
    <location>
        <begin position="44"/>
        <end position="64"/>
    </location>
</feature>
<evidence type="ECO:0000256" key="6">
    <source>
        <dbReference type="SAM" id="Phobius"/>
    </source>
</evidence>
<keyword evidence="6" id="KW-1133">Transmembrane helix</keyword>
<dbReference type="Proteomes" id="UP000003100">
    <property type="component" value="Unassembled WGS sequence"/>
</dbReference>
<dbReference type="PATRIC" id="fig|476272.21.peg.2683"/>
<feature type="transmembrane region" description="Helical" evidence="6">
    <location>
        <begin position="407"/>
        <end position="426"/>
    </location>
</feature>
<keyword evidence="4" id="KW-0813">Transport</keyword>
<feature type="transmembrane region" description="Helical" evidence="6">
    <location>
        <begin position="12"/>
        <end position="32"/>
    </location>
</feature>
<proteinExistence type="inferred from homology"/>
<evidence type="ECO:0000256" key="5">
    <source>
        <dbReference type="ARBA" id="ARBA00031636"/>
    </source>
</evidence>
<dbReference type="AlphaFoldDB" id="C0CKG5"/>
<feature type="transmembrane region" description="Helical" evidence="6">
    <location>
        <begin position="228"/>
        <end position="256"/>
    </location>
</feature>
<feature type="transmembrane region" description="Helical" evidence="6">
    <location>
        <begin position="380"/>
        <end position="401"/>
    </location>
</feature>
<dbReference type="InterPro" id="IPR002528">
    <property type="entry name" value="MATE_fam"/>
</dbReference>
<dbReference type="RefSeq" id="WP_005947366.1">
    <property type="nucleotide sequence ID" value="NZ_CP136423.1"/>
</dbReference>
<dbReference type="GO" id="GO:0005886">
    <property type="term" value="C:plasma membrane"/>
    <property type="evidence" value="ECO:0007669"/>
    <property type="project" value="TreeGrafter"/>
</dbReference>
<evidence type="ECO:0000256" key="2">
    <source>
        <dbReference type="ARBA" id="ARBA00010199"/>
    </source>
</evidence>
<feature type="transmembrane region" description="Helical" evidence="6">
    <location>
        <begin position="353"/>
        <end position="373"/>
    </location>
</feature>
<dbReference type="Pfam" id="PF01554">
    <property type="entry name" value="MatE"/>
    <property type="match status" value="2"/>
</dbReference>
<dbReference type="GeneID" id="86820566"/>
<dbReference type="InterPro" id="IPR050222">
    <property type="entry name" value="MATE_MdtK"/>
</dbReference>
<dbReference type="GO" id="GO:0015297">
    <property type="term" value="F:antiporter activity"/>
    <property type="evidence" value="ECO:0007669"/>
    <property type="project" value="InterPro"/>
</dbReference>
<comment type="function">
    <text evidence="1">Multidrug efflux pump.</text>
</comment>
<evidence type="ECO:0000256" key="3">
    <source>
        <dbReference type="ARBA" id="ARBA00020268"/>
    </source>
</evidence>
<dbReference type="PANTHER" id="PTHR43298:SF2">
    <property type="entry name" value="FMN_FAD EXPORTER YEEO-RELATED"/>
    <property type="match status" value="1"/>
</dbReference>
<dbReference type="eggNOG" id="COG0534">
    <property type="taxonomic scope" value="Bacteria"/>
</dbReference>
<sequence>MNGLKREYFKYISLNIMGMLGLSCYILADTYFVSNRMGTNGLAALNLAIAVYSLIHGTGLMIGIGGATRYTISRSQGKTRRASEAFWDSLVLGMAAAAFFMAAGVFGAEFFAKLLGANEEILPLTAVYLRTILCFSPCFILNNIVLAFVRNDGSPRLSMTGMICGSLGNIVLDYIFMYPLGWGMFGAAFATGLAPVISLSILSTFFIKKRNHFHLIIHRVRFGTVRDLCGLGNSAFINEVSSAVVLIVFNLLILRISGNVGVAAYGVVANLALVAVAVFTGTAQGSQPLISKSYGKGEKIQVRAFYRYAAATAFVLGAFMILVVYMNTSNFVEVFNSEQDEKLAVLASEGLRFYFLGFFFAGINIVTAAYLGAVENARAAFFVAAFRGTLGILIFAVVLGLCFGMKGIWLSYPVTEGVTFLGILTVGRGNFQRIDNPF</sequence>
<keyword evidence="8" id="KW-1185">Reference proteome</keyword>
<accession>C0CKG5</accession>
<evidence type="ECO:0000256" key="1">
    <source>
        <dbReference type="ARBA" id="ARBA00003408"/>
    </source>
</evidence>
<feature type="transmembrane region" description="Helical" evidence="6">
    <location>
        <begin position="184"/>
        <end position="207"/>
    </location>
</feature>
<dbReference type="PANTHER" id="PTHR43298">
    <property type="entry name" value="MULTIDRUG RESISTANCE PROTEIN NORM-RELATED"/>
    <property type="match status" value="1"/>
</dbReference>
<feature type="transmembrane region" description="Helical" evidence="6">
    <location>
        <begin position="127"/>
        <end position="149"/>
    </location>
</feature>
<dbReference type="GO" id="GO:0042910">
    <property type="term" value="F:xenobiotic transmembrane transporter activity"/>
    <property type="evidence" value="ECO:0007669"/>
    <property type="project" value="InterPro"/>
</dbReference>
<keyword evidence="6" id="KW-0812">Transmembrane</keyword>
<organism evidence="7 8">
    <name type="scientific">Blautia hydrogenotrophica (strain DSM 10507 / JCM 14656 / S5a33)</name>
    <name type="common">Ruminococcus hydrogenotrophicus</name>
    <dbReference type="NCBI Taxonomy" id="476272"/>
    <lineage>
        <taxon>Bacteria</taxon>
        <taxon>Bacillati</taxon>
        <taxon>Bacillota</taxon>
        <taxon>Clostridia</taxon>
        <taxon>Lachnospirales</taxon>
        <taxon>Lachnospiraceae</taxon>
        <taxon>Blautia</taxon>
    </lineage>
</organism>